<dbReference type="HAMAP" id="MF_01255">
    <property type="entry name" value="Ectoine_synth"/>
    <property type="match status" value="1"/>
</dbReference>
<dbReference type="RefSeq" id="WP_035392950.1">
    <property type="nucleotide sequence ID" value="NZ_CP117834.1"/>
</dbReference>
<evidence type="ECO:0000313" key="9">
    <source>
        <dbReference type="EMBL" id="WDF05723.1"/>
    </source>
</evidence>
<accession>A0ABY7W9X6</accession>
<evidence type="ECO:0000256" key="2">
    <source>
        <dbReference type="ARBA" id="ARBA00009637"/>
    </source>
</evidence>
<evidence type="ECO:0000256" key="3">
    <source>
        <dbReference type="ARBA" id="ARBA00013192"/>
    </source>
</evidence>
<evidence type="ECO:0000256" key="5">
    <source>
        <dbReference type="ARBA" id="ARBA00023239"/>
    </source>
</evidence>
<evidence type="ECO:0000256" key="1">
    <source>
        <dbReference type="ARBA" id="ARBA00005181"/>
    </source>
</evidence>
<comment type="catalytic activity">
    <reaction evidence="7 8">
        <text>(2S)-4-acetamido-2-aminobutanoate = L-ectoine + H2O</text>
        <dbReference type="Rhea" id="RHEA:17281"/>
        <dbReference type="ChEBI" id="CHEBI:15377"/>
        <dbReference type="ChEBI" id="CHEBI:58515"/>
        <dbReference type="ChEBI" id="CHEBI:58929"/>
        <dbReference type="EC" id="4.2.1.108"/>
    </reaction>
</comment>
<comment type="pathway">
    <text evidence="1 8">Amine and polyamine biosynthesis; ectoine biosynthesis; L-ectoine from L-aspartate 4-semialdehyde: step 3/3.</text>
</comment>
<dbReference type="PANTHER" id="PTHR39289:SF1">
    <property type="entry name" value="L-ECTOINE SYNTHASE"/>
    <property type="match status" value="1"/>
</dbReference>
<evidence type="ECO:0000256" key="6">
    <source>
        <dbReference type="ARBA" id="ARBA00033271"/>
    </source>
</evidence>
<dbReference type="EMBL" id="CP117834">
    <property type="protein sequence ID" value="WDF05723.1"/>
    <property type="molecule type" value="Genomic_DNA"/>
</dbReference>
<dbReference type="InterPro" id="IPR010462">
    <property type="entry name" value="Ectoine_synth"/>
</dbReference>
<dbReference type="NCBIfam" id="NF009806">
    <property type="entry name" value="PRK13290.1"/>
    <property type="match status" value="1"/>
</dbReference>
<dbReference type="EC" id="4.2.1.108" evidence="3 8"/>
<organism evidence="9 10">
    <name type="scientific">Shouchella hunanensis</name>
    <dbReference type="NCBI Taxonomy" id="766894"/>
    <lineage>
        <taxon>Bacteria</taxon>
        <taxon>Bacillati</taxon>
        <taxon>Bacillota</taxon>
        <taxon>Bacilli</taxon>
        <taxon>Bacillales</taxon>
        <taxon>Bacillaceae</taxon>
        <taxon>Shouchella</taxon>
    </lineage>
</organism>
<dbReference type="Proteomes" id="UP001215143">
    <property type="component" value="Chromosome"/>
</dbReference>
<protein>
    <recommendedName>
        <fullName evidence="4 8">L-ectoine synthase</fullName>
        <ecNumber evidence="3 8">4.2.1.108</ecNumber>
    </recommendedName>
    <alternativeName>
        <fullName evidence="6 8">N-acetyldiaminobutyrate dehydratase</fullName>
    </alternativeName>
</protein>
<dbReference type="InterPro" id="IPR014710">
    <property type="entry name" value="RmlC-like_jellyroll"/>
</dbReference>
<dbReference type="Gene3D" id="2.60.120.10">
    <property type="entry name" value="Jelly Rolls"/>
    <property type="match status" value="1"/>
</dbReference>
<reference evidence="9 10" key="1">
    <citation type="submission" date="2023-02" db="EMBL/GenBank/DDBJ databases">
        <authorList>
            <person name="Liu G."/>
        </authorList>
    </citation>
    <scope>NUCLEOTIDE SEQUENCE [LARGE SCALE GENOMIC DNA]</scope>
    <source>
        <strain evidence="9 10">DSM 23008</strain>
    </source>
</reference>
<name>A0ABY7W9X6_9BACI</name>
<dbReference type="Pfam" id="PF06339">
    <property type="entry name" value="Ectoine_synth"/>
    <property type="match status" value="1"/>
</dbReference>
<proteinExistence type="inferred from homology"/>
<dbReference type="PANTHER" id="PTHR39289">
    <property type="match status" value="1"/>
</dbReference>
<evidence type="ECO:0000256" key="7">
    <source>
        <dbReference type="ARBA" id="ARBA00048714"/>
    </source>
</evidence>
<evidence type="ECO:0000313" key="10">
    <source>
        <dbReference type="Proteomes" id="UP001215143"/>
    </source>
</evidence>
<keyword evidence="10" id="KW-1185">Reference proteome</keyword>
<dbReference type="SUPFAM" id="SSF51182">
    <property type="entry name" value="RmlC-like cupins"/>
    <property type="match status" value="1"/>
</dbReference>
<evidence type="ECO:0000256" key="4">
    <source>
        <dbReference type="ARBA" id="ARBA00019707"/>
    </source>
</evidence>
<evidence type="ECO:0000256" key="8">
    <source>
        <dbReference type="HAMAP-Rule" id="MF_01255"/>
    </source>
</evidence>
<comment type="function">
    <text evidence="8">Catalyzes the circularization of gamma-N-acetyl-alpha,gamma-diaminobutyric acid (ADABA) to ectoine (1,4,5,6-tetrahydro-2-methyl-4-pyrimidine carboxylic acid), which is an excellent osmoprotectant.</text>
</comment>
<keyword evidence="5 8" id="KW-0456">Lyase</keyword>
<comment type="similarity">
    <text evidence="2 8">Belongs to the ectoine synthase family.</text>
</comment>
<sequence>MKVIKLEDVLNTERDVDGGNWRSQRLVVEKDGVGYSVHDTQIRAGTETHLWYKHHLESVYIIEGEGEVETIKDGKVWPVKKFECYVLDEHDEHYLRAKTDMRMVCVFNPPTTGEEIHDEDGAYQLPEHLKNKEEAGT</sequence>
<dbReference type="InterPro" id="IPR011051">
    <property type="entry name" value="RmlC_Cupin_sf"/>
</dbReference>
<dbReference type="CDD" id="cd06978">
    <property type="entry name" value="cupin_EctC"/>
    <property type="match status" value="1"/>
</dbReference>
<gene>
    <name evidence="8" type="primary">ectC</name>
    <name evidence="9" type="ORF">PQ477_09900</name>
</gene>